<dbReference type="PANTHER" id="PTHR23513:SF9">
    <property type="entry name" value="ENTEROBACTIN EXPORTER ENTS"/>
    <property type="match status" value="1"/>
</dbReference>
<protein>
    <recommendedName>
        <fullName evidence="8">Multidrug efflux pump Tap</fullName>
    </recommendedName>
</protein>
<evidence type="ECO:0000256" key="4">
    <source>
        <dbReference type="ARBA" id="ARBA00022692"/>
    </source>
</evidence>
<evidence type="ECO:0000313" key="12">
    <source>
        <dbReference type="Proteomes" id="UP000066480"/>
    </source>
</evidence>
<accession>A0A0K1JLJ1</accession>
<dbReference type="STRING" id="571913.VV02_19900"/>
<feature type="domain" description="Major facilitator superfamily (MFS) profile" evidence="10">
    <location>
        <begin position="7"/>
        <end position="401"/>
    </location>
</feature>
<evidence type="ECO:0000256" key="1">
    <source>
        <dbReference type="ARBA" id="ARBA00004429"/>
    </source>
</evidence>
<dbReference type="InterPro" id="IPR020846">
    <property type="entry name" value="MFS_dom"/>
</dbReference>
<dbReference type="InterPro" id="IPR036259">
    <property type="entry name" value="MFS_trans_sf"/>
</dbReference>
<dbReference type="Gene3D" id="1.20.1250.20">
    <property type="entry name" value="MFS general substrate transporter like domains"/>
    <property type="match status" value="1"/>
</dbReference>
<keyword evidence="6 9" id="KW-0472">Membrane</keyword>
<feature type="transmembrane region" description="Helical" evidence="9">
    <location>
        <begin position="259"/>
        <end position="279"/>
    </location>
</feature>
<sequence length="417" mass="43367">MNRSRRPFVALAVAETFSITGTRLSTIAIPWLVLTMTGSATLTGVVAFTEMLPYVIAKALGGPLIDRLGAKRIAITCDSASVAVVSLVPVLYALGALSTAVLLPIVFVMGVLRGPSDGAKQSMVPHVAEQAGMPLERVTGVAGAIERLGSTVGAAAAGGLVAAIDPAPALAVNAVTFAIAALVVRWGIPAMRPVPPVEETDATTYRQDLQEGWTFLRKDAVLVGIVVMVATTNLLDQAWSTVLLPVWIRDQGHGAELLGAIFAVFSACSIGGAAIAAAIGERLPRLPIYAGAFLLTGLPRFLVFVLDSPLAGIFAVLAIGGFASGFINPILGAVIFERIPKALVGRVASLNTALCWVLIPFGSLVGGALVTLIGVGPTLLVFGLAYFATTLLPLTRRSFREFSKRPVPRAEDLDLTA</sequence>
<dbReference type="EMBL" id="CP011112">
    <property type="protein sequence ID" value="AKU17581.1"/>
    <property type="molecule type" value="Genomic_DNA"/>
</dbReference>
<feature type="transmembrane region" description="Helical" evidence="9">
    <location>
        <begin position="286"/>
        <end position="306"/>
    </location>
</feature>
<organism evidence="11 12">
    <name type="scientific">Luteipulveratus mongoliensis</name>
    <dbReference type="NCBI Taxonomy" id="571913"/>
    <lineage>
        <taxon>Bacteria</taxon>
        <taxon>Bacillati</taxon>
        <taxon>Actinomycetota</taxon>
        <taxon>Actinomycetes</taxon>
        <taxon>Micrococcales</taxon>
        <taxon>Dermacoccaceae</taxon>
        <taxon>Luteipulveratus</taxon>
    </lineage>
</organism>
<evidence type="ECO:0000256" key="9">
    <source>
        <dbReference type="SAM" id="Phobius"/>
    </source>
</evidence>
<dbReference type="CDD" id="cd06173">
    <property type="entry name" value="MFS_MefA_like"/>
    <property type="match status" value="1"/>
</dbReference>
<comment type="similarity">
    <text evidence="7">Belongs to the major facilitator superfamily. Drug:H(+) antiporter-3 (DHA3) (TC 2.A.1.21) family.</text>
</comment>
<feature type="transmembrane region" description="Helical" evidence="9">
    <location>
        <begin position="312"/>
        <end position="336"/>
    </location>
</feature>
<keyword evidence="2" id="KW-0813">Transport</keyword>
<feature type="transmembrane region" description="Helical" evidence="9">
    <location>
        <begin position="28"/>
        <end position="48"/>
    </location>
</feature>
<evidence type="ECO:0000256" key="6">
    <source>
        <dbReference type="ARBA" id="ARBA00023136"/>
    </source>
</evidence>
<feature type="transmembrane region" description="Helical" evidence="9">
    <location>
        <begin position="379"/>
        <end position="395"/>
    </location>
</feature>
<keyword evidence="12" id="KW-1185">Reference proteome</keyword>
<dbReference type="AlphaFoldDB" id="A0A0K1JLJ1"/>
<dbReference type="PATRIC" id="fig|571913.6.peg.4030"/>
<evidence type="ECO:0000256" key="7">
    <source>
        <dbReference type="ARBA" id="ARBA00038075"/>
    </source>
</evidence>
<feature type="transmembrane region" description="Helical" evidence="9">
    <location>
        <begin position="90"/>
        <end position="112"/>
    </location>
</feature>
<evidence type="ECO:0000256" key="8">
    <source>
        <dbReference type="ARBA" id="ARBA00040914"/>
    </source>
</evidence>
<dbReference type="PANTHER" id="PTHR23513">
    <property type="entry name" value="INTEGRAL MEMBRANE EFFLUX PROTEIN-RELATED"/>
    <property type="match status" value="1"/>
</dbReference>
<keyword evidence="5 9" id="KW-1133">Transmembrane helix</keyword>
<proteinExistence type="inferred from homology"/>
<feature type="transmembrane region" description="Helical" evidence="9">
    <location>
        <begin position="220"/>
        <end position="239"/>
    </location>
</feature>
<dbReference type="InterPro" id="IPR011701">
    <property type="entry name" value="MFS"/>
</dbReference>
<evidence type="ECO:0000256" key="3">
    <source>
        <dbReference type="ARBA" id="ARBA00022475"/>
    </source>
</evidence>
<dbReference type="GO" id="GO:0022857">
    <property type="term" value="F:transmembrane transporter activity"/>
    <property type="evidence" value="ECO:0007669"/>
    <property type="project" value="InterPro"/>
</dbReference>
<evidence type="ECO:0000256" key="5">
    <source>
        <dbReference type="ARBA" id="ARBA00022989"/>
    </source>
</evidence>
<comment type="subcellular location">
    <subcellularLocation>
        <location evidence="1">Cell inner membrane</location>
        <topology evidence="1">Multi-pass membrane protein</topology>
    </subcellularLocation>
</comment>
<keyword evidence="4 9" id="KW-0812">Transmembrane</keyword>
<gene>
    <name evidence="11" type="ORF">VV02_19900</name>
</gene>
<dbReference type="Proteomes" id="UP000066480">
    <property type="component" value="Chromosome"/>
</dbReference>
<dbReference type="SUPFAM" id="SSF103473">
    <property type="entry name" value="MFS general substrate transporter"/>
    <property type="match status" value="1"/>
</dbReference>
<keyword evidence="3" id="KW-1003">Cell membrane</keyword>
<reference evidence="11 12" key="1">
    <citation type="submission" date="2015-03" db="EMBL/GenBank/DDBJ databases">
        <title>Luteipulveratus halotolerans sp. nov., a novel actinobacterium (Dermacoccaceae) from Sarawak, Malaysia.</title>
        <authorList>
            <person name="Juboi H."/>
            <person name="Basik A."/>
            <person name="Shamsul S.S."/>
            <person name="Arnold P."/>
            <person name="Schmitt E.K."/>
            <person name="Sanglier J.-J."/>
            <person name="Yeo T."/>
        </authorList>
    </citation>
    <scope>NUCLEOTIDE SEQUENCE [LARGE SCALE GENOMIC DNA]</scope>
    <source>
        <strain evidence="11 12">MN07-A0370</strain>
    </source>
</reference>
<dbReference type="Pfam" id="PF07690">
    <property type="entry name" value="MFS_1"/>
    <property type="match status" value="1"/>
</dbReference>
<dbReference type="KEGG" id="lmoi:VV02_19900"/>
<name>A0A0K1JLJ1_9MICO</name>
<evidence type="ECO:0000256" key="2">
    <source>
        <dbReference type="ARBA" id="ARBA00022448"/>
    </source>
</evidence>
<evidence type="ECO:0000313" key="11">
    <source>
        <dbReference type="EMBL" id="AKU17581.1"/>
    </source>
</evidence>
<dbReference type="RefSeq" id="WP_052594345.1">
    <property type="nucleotide sequence ID" value="NZ_CP011112.1"/>
</dbReference>
<feature type="transmembrane region" description="Helical" evidence="9">
    <location>
        <begin position="348"/>
        <end position="373"/>
    </location>
</feature>
<evidence type="ECO:0000259" key="10">
    <source>
        <dbReference type="PROSITE" id="PS50850"/>
    </source>
</evidence>
<dbReference type="PROSITE" id="PS50850">
    <property type="entry name" value="MFS"/>
    <property type="match status" value="1"/>
</dbReference>
<dbReference type="GO" id="GO:0005886">
    <property type="term" value="C:plasma membrane"/>
    <property type="evidence" value="ECO:0007669"/>
    <property type="project" value="UniProtKB-SubCell"/>
</dbReference>
<dbReference type="OrthoDB" id="9793136at2"/>